<reference evidence="2 3" key="1">
    <citation type="journal article" date="2022" name="Nat. Plants">
        <title>Genomes of leafy and leafless Platanthera orchids illuminate the evolution of mycoheterotrophy.</title>
        <authorList>
            <person name="Li M.H."/>
            <person name="Liu K.W."/>
            <person name="Li Z."/>
            <person name="Lu H.C."/>
            <person name="Ye Q.L."/>
            <person name="Zhang D."/>
            <person name="Wang J.Y."/>
            <person name="Li Y.F."/>
            <person name="Zhong Z.M."/>
            <person name="Liu X."/>
            <person name="Yu X."/>
            <person name="Liu D.K."/>
            <person name="Tu X.D."/>
            <person name="Liu B."/>
            <person name="Hao Y."/>
            <person name="Liao X.Y."/>
            <person name="Jiang Y.T."/>
            <person name="Sun W.H."/>
            <person name="Chen J."/>
            <person name="Chen Y.Q."/>
            <person name="Ai Y."/>
            <person name="Zhai J.W."/>
            <person name="Wu S.S."/>
            <person name="Zhou Z."/>
            <person name="Hsiao Y.Y."/>
            <person name="Wu W.L."/>
            <person name="Chen Y.Y."/>
            <person name="Lin Y.F."/>
            <person name="Hsu J.L."/>
            <person name="Li C.Y."/>
            <person name="Wang Z.W."/>
            <person name="Zhao X."/>
            <person name="Zhong W.Y."/>
            <person name="Ma X.K."/>
            <person name="Ma L."/>
            <person name="Huang J."/>
            <person name="Chen G.Z."/>
            <person name="Huang M.Z."/>
            <person name="Huang L."/>
            <person name="Peng D.H."/>
            <person name="Luo Y.B."/>
            <person name="Zou S.Q."/>
            <person name="Chen S.P."/>
            <person name="Lan S."/>
            <person name="Tsai W.C."/>
            <person name="Van de Peer Y."/>
            <person name="Liu Z.J."/>
        </authorList>
    </citation>
    <scope>NUCLEOTIDE SEQUENCE [LARGE SCALE GENOMIC DNA]</scope>
    <source>
        <strain evidence="2">Lor288</strain>
    </source>
</reference>
<accession>A0ABR2M6P7</accession>
<gene>
    <name evidence="2" type="ORF">KSP40_PGU019774</name>
</gene>
<comment type="caution">
    <text evidence="2">The sequence shown here is derived from an EMBL/GenBank/DDBJ whole genome shotgun (WGS) entry which is preliminary data.</text>
</comment>
<proteinExistence type="predicted"/>
<organism evidence="2 3">
    <name type="scientific">Platanthera guangdongensis</name>
    <dbReference type="NCBI Taxonomy" id="2320717"/>
    <lineage>
        <taxon>Eukaryota</taxon>
        <taxon>Viridiplantae</taxon>
        <taxon>Streptophyta</taxon>
        <taxon>Embryophyta</taxon>
        <taxon>Tracheophyta</taxon>
        <taxon>Spermatophyta</taxon>
        <taxon>Magnoliopsida</taxon>
        <taxon>Liliopsida</taxon>
        <taxon>Asparagales</taxon>
        <taxon>Orchidaceae</taxon>
        <taxon>Orchidoideae</taxon>
        <taxon>Orchideae</taxon>
        <taxon>Orchidinae</taxon>
        <taxon>Platanthera</taxon>
    </lineage>
</organism>
<sequence>MAPRFGLDGTNSDFDATLVLATMLISQLNSETNASDQPHSVQVPEENDIRKNCSQSRHGKSAGPSAVAEHLSDHTKIWSDLSGPAARSSENSRERKEPMGRNPNLHTFDFVQGPEITHASSIPPARETEVDILQKLEFEADRLKTKKRKDRQFTEEDHEKAWEELRVAMSTNRLISHADCVPYLAFSFLNVFSTYDPMLLLRYLIINHH</sequence>
<evidence type="ECO:0000313" key="3">
    <source>
        <dbReference type="Proteomes" id="UP001412067"/>
    </source>
</evidence>
<feature type="compositionally biased region" description="Polar residues" evidence="1">
    <location>
        <begin position="31"/>
        <end position="40"/>
    </location>
</feature>
<evidence type="ECO:0000256" key="1">
    <source>
        <dbReference type="SAM" id="MobiDB-lite"/>
    </source>
</evidence>
<feature type="region of interest" description="Disordered" evidence="1">
    <location>
        <begin position="31"/>
        <end position="108"/>
    </location>
</feature>
<protein>
    <submittedName>
        <fullName evidence="2">Uncharacterized protein</fullName>
    </submittedName>
</protein>
<dbReference type="EMBL" id="JBBWWR010000011">
    <property type="protein sequence ID" value="KAK8959830.1"/>
    <property type="molecule type" value="Genomic_DNA"/>
</dbReference>
<feature type="compositionally biased region" description="Basic and acidic residues" evidence="1">
    <location>
        <begin position="90"/>
        <end position="99"/>
    </location>
</feature>
<dbReference type="Proteomes" id="UP001412067">
    <property type="component" value="Unassembled WGS sequence"/>
</dbReference>
<name>A0ABR2M6P7_9ASPA</name>
<keyword evidence="3" id="KW-1185">Reference proteome</keyword>
<evidence type="ECO:0000313" key="2">
    <source>
        <dbReference type="EMBL" id="KAK8959830.1"/>
    </source>
</evidence>